<proteinExistence type="predicted"/>
<reference evidence="4" key="1">
    <citation type="journal article" date="2019" name="Int. J. Syst. Evol. Microbiol.">
        <title>The Global Catalogue of Microorganisms (GCM) 10K type strain sequencing project: providing services to taxonomists for standard genome sequencing and annotation.</title>
        <authorList>
            <consortium name="The Broad Institute Genomics Platform"/>
            <consortium name="The Broad Institute Genome Sequencing Center for Infectious Disease"/>
            <person name="Wu L."/>
            <person name="Ma J."/>
        </authorList>
    </citation>
    <scope>NUCLEOTIDE SEQUENCE [LARGE SCALE GENOMIC DNA]</scope>
    <source>
        <strain evidence="4">CGMCC 1.15922</strain>
    </source>
</reference>
<organism evidence="3 4">
    <name type="scientific">Thalassotalea profundi</name>
    <dbReference type="NCBI Taxonomy" id="2036687"/>
    <lineage>
        <taxon>Bacteria</taxon>
        <taxon>Pseudomonadati</taxon>
        <taxon>Pseudomonadota</taxon>
        <taxon>Gammaproteobacteria</taxon>
        <taxon>Alteromonadales</taxon>
        <taxon>Colwelliaceae</taxon>
        <taxon>Thalassotalea</taxon>
    </lineage>
</organism>
<sequence>MIPGLGALSKLSNSGQMPISGGDAKSGNGDSVFSADAQFGGINYNAGMNVYLVAVVAAVSVVGIFVYVQSKAK</sequence>
<keyword evidence="2" id="KW-0472">Membrane</keyword>
<evidence type="ECO:0000256" key="2">
    <source>
        <dbReference type="SAM" id="Phobius"/>
    </source>
</evidence>
<keyword evidence="2" id="KW-1133">Transmembrane helix</keyword>
<keyword evidence="4" id="KW-1185">Reference proteome</keyword>
<name>A0ABQ3IQ29_9GAMM</name>
<accession>A0ABQ3IQ29</accession>
<feature type="region of interest" description="Disordered" evidence="1">
    <location>
        <begin position="1"/>
        <end position="27"/>
    </location>
</feature>
<comment type="caution">
    <text evidence="3">The sequence shown here is derived from an EMBL/GenBank/DDBJ whole genome shotgun (WGS) entry which is preliminary data.</text>
</comment>
<dbReference type="EMBL" id="BNAH01000005">
    <property type="protein sequence ID" value="GHE87459.1"/>
    <property type="molecule type" value="Genomic_DNA"/>
</dbReference>
<dbReference type="Proteomes" id="UP000626370">
    <property type="component" value="Unassembled WGS sequence"/>
</dbReference>
<gene>
    <name evidence="3" type="ORF">GCM10011501_16170</name>
</gene>
<evidence type="ECO:0000256" key="1">
    <source>
        <dbReference type="SAM" id="MobiDB-lite"/>
    </source>
</evidence>
<protein>
    <submittedName>
        <fullName evidence="3">Uncharacterized protein</fullName>
    </submittedName>
</protein>
<dbReference type="RefSeq" id="WP_189377753.1">
    <property type="nucleotide sequence ID" value="NZ_BNAH01000005.1"/>
</dbReference>
<evidence type="ECO:0000313" key="4">
    <source>
        <dbReference type="Proteomes" id="UP000626370"/>
    </source>
</evidence>
<evidence type="ECO:0000313" key="3">
    <source>
        <dbReference type="EMBL" id="GHE87459.1"/>
    </source>
</evidence>
<keyword evidence="2" id="KW-0812">Transmembrane</keyword>
<feature type="transmembrane region" description="Helical" evidence="2">
    <location>
        <begin position="50"/>
        <end position="68"/>
    </location>
</feature>